<keyword evidence="5" id="KW-1185">Reference proteome</keyword>
<dbReference type="SUPFAM" id="SSF111369">
    <property type="entry name" value="HlyD-like secretion proteins"/>
    <property type="match status" value="1"/>
</dbReference>
<protein>
    <submittedName>
        <fullName evidence="4">RND family efflux transporter, MFP subunit</fullName>
    </submittedName>
</protein>
<evidence type="ECO:0000313" key="5">
    <source>
        <dbReference type="Proteomes" id="UP000198790"/>
    </source>
</evidence>
<dbReference type="Pfam" id="PF25954">
    <property type="entry name" value="Beta-barrel_RND_2"/>
    <property type="match status" value="1"/>
</dbReference>
<dbReference type="RefSeq" id="WP_092897786.1">
    <property type="nucleotide sequence ID" value="NZ_FOKK01000008.1"/>
</dbReference>
<dbReference type="GO" id="GO:0015562">
    <property type="term" value="F:efflux transmembrane transporter activity"/>
    <property type="evidence" value="ECO:0007669"/>
    <property type="project" value="TreeGrafter"/>
</dbReference>
<evidence type="ECO:0000259" key="2">
    <source>
        <dbReference type="Pfam" id="PF25917"/>
    </source>
</evidence>
<reference evidence="4 5" key="1">
    <citation type="submission" date="2016-10" db="EMBL/GenBank/DDBJ databases">
        <authorList>
            <person name="de Groot N.N."/>
        </authorList>
    </citation>
    <scope>NUCLEOTIDE SEQUENCE [LARGE SCALE GENOMIC DNA]</scope>
    <source>
        <strain evidence="4 5">DSM 23399</strain>
    </source>
</reference>
<evidence type="ECO:0000259" key="3">
    <source>
        <dbReference type="Pfam" id="PF25954"/>
    </source>
</evidence>
<feature type="domain" description="CusB-like beta-barrel" evidence="3">
    <location>
        <begin position="202"/>
        <end position="274"/>
    </location>
</feature>
<dbReference type="GO" id="GO:1990281">
    <property type="term" value="C:efflux pump complex"/>
    <property type="evidence" value="ECO:0007669"/>
    <property type="project" value="TreeGrafter"/>
</dbReference>
<organism evidence="4 5">
    <name type="scientific">Algoriphagus aquimarinus</name>
    <dbReference type="NCBI Taxonomy" id="237018"/>
    <lineage>
        <taxon>Bacteria</taxon>
        <taxon>Pseudomonadati</taxon>
        <taxon>Bacteroidota</taxon>
        <taxon>Cytophagia</taxon>
        <taxon>Cytophagales</taxon>
        <taxon>Cyclobacteriaceae</taxon>
        <taxon>Algoriphagus</taxon>
    </lineage>
</organism>
<dbReference type="Gene3D" id="2.40.50.100">
    <property type="match status" value="1"/>
</dbReference>
<dbReference type="STRING" id="237018.SAMN04489723_108128"/>
<proteinExistence type="inferred from homology"/>
<accession>A0A1I1AHA7</accession>
<comment type="similarity">
    <text evidence="1">Belongs to the membrane fusion protein (MFP) (TC 8.A.1) family.</text>
</comment>
<dbReference type="AlphaFoldDB" id="A0A1I1AHA7"/>
<dbReference type="Gene3D" id="2.40.420.20">
    <property type="match status" value="1"/>
</dbReference>
<sequence length="350" mass="38676">MKKLIIIALLLVGVGAVAFTLYNNKTEMNEAATLAMKSSEYISVTVEKVEEKTVNRNFQANGVFEPSQELKLMSETSGAIVKIQRRKGDYVRKGDLLVQIDDRLIRSEYTIAKLNRDQAEKDLKRFENLASTDAITKKQLEENENAFKIADAQLGALKKRLDDTQVTAPIAGFINEDYYELGTLVSPGMPLADIINKNPLKLAVNVTESEIAKVKKGDQIEVSVNAISAQEFTGKVNFISDMADASFKYEVELIMNSKNQDQIKPGMFGTAQFEFSQEEKVLKIDRKSISGSLKDPGVYLIKDGVAVYQKVKIKPLDDGSVEILEGLKAGDEVIASGLINVKEGTKVKVQ</sequence>
<evidence type="ECO:0000313" key="4">
    <source>
        <dbReference type="EMBL" id="SFB37327.1"/>
    </source>
</evidence>
<dbReference type="Gene3D" id="1.10.287.470">
    <property type="entry name" value="Helix hairpin bin"/>
    <property type="match status" value="1"/>
</dbReference>
<dbReference type="PANTHER" id="PTHR30469">
    <property type="entry name" value="MULTIDRUG RESISTANCE PROTEIN MDTA"/>
    <property type="match status" value="1"/>
</dbReference>
<feature type="domain" description="Multidrug resistance protein MdtA-like barrel-sandwich hybrid" evidence="2">
    <location>
        <begin position="73"/>
        <end position="192"/>
    </location>
</feature>
<dbReference type="Pfam" id="PF25917">
    <property type="entry name" value="BSH_RND"/>
    <property type="match status" value="1"/>
</dbReference>
<dbReference type="PANTHER" id="PTHR30469:SF15">
    <property type="entry name" value="HLYD FAMILY OF SECRETION PROTEINS"/>
    <property type="match status" value="1"/>
</dbReference>
<evidence type="ECO:0000256" key="1">
    <source>
        <dbReference type="ARBA" id="ARBA00009477"/>
    </source>
</evidence>
<dbReference type="InterPro" id="IPR058792">
    <property type="entry name" value="Beta-barrel_RND_2"/>
</dbReference>
<dbReference type="NCBIfam" id="TIGR01730">
    <property type="entry name" value="RND_mfp"/>
    <property type="match status" value="1"/>
</dbReference>
<dbReference type="Gene3D" id="2.40.30.170">
    <property type="match status" value="1"/>
</dbReference>
<dbReference type="EMBL" id="FOKK01000008">
    <property type="protein sequence ID" value="SFB37327.1"/>
    <property type="molecule type" value="Genomic_DNA"/>
</dbReference>
<dbReference type="OrthoDB" id="9784685at2"/>
<name>A0A1I1AHA7_9BACT</name>
<dbReference type="InterPro" id="IPR058625">
    <property type="entry name" value="MdtA-like_BSH"/>
</dbReference>
<dbReference type="InterPro" id="IPR006143">
    <property type="entry name" value="RND_pump_MFP"/>
</dbReference>
<gene>
    <name evidence="4" type="ORF">SAMN04489723_108128</name>
</gene>
<dbReference type="Proteomes" id="UP000198790">
    <property type="component" value="Unassembled WGS sequence"/>
</dbReference>